<dbReference type="Pfam" id="PF07009">
    <property type="entry name" value="NusG_II"/>
    <property type="match status" value="1"/>
</dbReference>
<keyword evidence="2" id="KW-1185">Reference proteome</keyword>
<name>A0A941CNX5_9CLOT</name>
<proteinExistence type="predicted"/>
<protein>
    <submittedName>
        <fullName evidence="1">NusG domain II-containing protein</fullName>
    </submittedName>
</protein>
<sequence length="141" mass="16267">MRDWKKSLKLRPWDLFILTFFVLLSFLPTILFRQFAGGTTGQKMVSIVKDGVEIFRTELRDDRTETLSFPFVHEGKSYTGILEMKDGAVRLHRLPEDIVPLGIHEDMGWIREPFEIIVALPIKLYVSVESEAPSDVDIMVQ</sequence>
<organism evidence="1 2">
    <name type="scientific">Proteiniclasticum sediminis</name>
    <dbReference type="NCBI Taxonomy" id="2804028"/>
    <lineage>
        <taxon>Bacteria</taxon>
        <taxon>Bacillati</taxon>
        <taxon>Bacillota</taxon>
        <taxon>Clostridia</taxon>
        <taxon>Eubacteriales</taxon>
        <taxon>Clostridiaceae</taxon>
        <taxon>Proteiniclasticum</taxon>
    </lineage>
</organism>
<dbReference type="Proteomes" id="UP000675379">
    <property type="component" value="Unassembled WGS sequence"/>
</dbReference>
<evidence type="ECO:0000313" key="2">
    <source>
        <dbReference type="Proteomes" id="UP000675379"/>
    </source>
</evidence>
<comment type="caution">
    <text evidence="1">The sequence shown here is derived from an EMBL/GenBank/DDBJ whole genome shotgun (WGS) entry which is preliminary data.</text>
</comment>
<reference evidence="1" key="1">
    <citation type="submission" date="2021-04" db="EMBL/GenBank/DDBJ databases">
        <title>Proteiniclasticum sedimins sp. nov., an obligate anaerobic bacterium isolated from anaerobic sludge.</title>
        <authorList>
            <person name="Liu J."/>
        </authorList>
    </citation>
    <scope>NUCLEOTIDE SEQUENCE</scope>
    <source>
        <strain evidence="1">BAD-10</strain>
    </source>
</reference>
<dbReference type="RefSeq" id="WP_211799239.1">
    <property type="nucleotide sequence ID" value="NZ_JAGSCS010000001.1"/>
</dbReference>
<dbReference type="Gene3D" id="2.60.320.10">
    <property type="entry name" value="N-utilization substance G protein NusG, insert domain"/>
    <property type="match status" value="1"/>
</dbReference>
<accession>A0A941CNX5</accession>
<dbReference type="InterPro" id="IPR038690">
    <property type="entry name" value="NusG_2_sf"/>
</dbReference>
<dbReference type="EMBL" id="JAGSCS010000001">
    <property type="protein sequence ID" value="MBR0574713.1"/>
    <property type="molecule type" value="Genomic_DNA"/>
</dbReference>
<dbReference type="AlphaFoldDB" id="A0A941CNX5"/>
<gene>
    <name evidence="1" type="ORF">KCG48_00015</name>
</gene>
<evidence type="ECO:0000313" key="1">
    <source>
        <dbReference type="EMBL" id="MBR0574713.1"/>
    </source>
</evidence>